<dbReference type="InterPro" id="IPR014001">
    <property type="entry name" value="Helicase_ATP-bd"/>
</dbReference>
<dbReference type="SMART" id="SM00487">
    <property type="entry name" value="DEXDc"/>
    <property type="match status" value="1"/>
</dbReference>
<dbReference type="InterPro" id="IPR018647">
    <property type="entry name" value="SLFN_3-like_DNA/RNA_helicase"/>
</dbReference>
<comment type="caution">
    <text evidence="2">The sequence shown here is derived from an EMBL/GenBank/DDBJ whole genome shotgun (WGS) entry which is preliminary data.</text>
</comment>
<dbReference type="InterPro" id="IPR003593">
    <property type="entry name" value="AAA+_ATPase"/>
</dbReference>
<dbReference type="Proteomes" id="UP000655410">
    <property type="component" value="Unassembled WGS sequence"/>
</dbReference>
<name>A0ABQ2NE62_9ACTN</name>
<evidence type="ECO:0000313" key="3">
    <source>
        <dbReference type="Proteomes" id="UP000655410"/>
    </source>
</evidence>
<accession>A0ABQ2NE62</accession>
<proteinExistence type="predicted"/>
<feature type="domain" description="GIY-YIG" evidence="1">
    <location>
        <begin position="28"/>
        <end position="103"/>
    </location>
</feature>
<dbReference type="InterPro" id="IPR000305">
    <property type="entry name" value="GIY-YIG_endonuc"/>
</dbReference>
<dbReference type="SMART" id="SM00382">
    <property type="entry name" value="AAA"/>
    <property type="match status" value="1"/>
</dbReference>
<dbReference type="Pfam" id="PF09848">
    <property type="entry name" value="SLFN-g3_helicase"/>
    <property type="match status" value="1"/>
</dbReference>
<keyword evidence="3" id="KW-1185">Reference proteome</keyword>
<dbReference type="EMBL" id="BMNI01000009">
    <property type="protein sequence ID" value="GGO92898.1"/>
    <property type="molecule type" value="Genomic_DNA"/>
</dbReference>
<gene>
    <name evidence="2" type="ORF">GCM10011584_30370</name>
</gene>
<evidence type="ECO:0000313" key="2">
    <source>
        <dbReference type="EMBL" id="GGO92898.1"/>
    </source>
</evidence>
<dbReference type="InterPro" id="IPR027417">
    <property type="entry name" value="P-loop_NTPase"/>
</dbReference>
<dbReference type="Gene3D" id="3.40.50.300">
    <property type="entry name" value="P-loop containing nucleotide triphosphate hydrolases"/>
    <property type="match status" value="1"/>
</dbReference>
<dbReference type="SUPFAM" id="SSF52540">
    <property type="entry name" value="P-loop containing nucleoside triphosphate hydrolases"/>
    <property type="match status" value="1"/>
</dbReference>
<evidence type="ECO:0000259" key="1">
    <source>
        <dbReference type="PROSITE" id="PS50164"/>
    </source>
</evidence>
<dbReference type="PROSITE" id="PS50164">
    <property type="entry name" value="GIY_YIG"/>
    <property type="match status" value="1"/>
</dbReference>
<organism evidence="2 3">
    <name type="scientific">Nocardioides phosphati</name>
    <dbReference type="NCBI Taxonomy" id="1867775"/>
    <lineage>
        <taxon>Bacteria</taxon>
        <taxon>Bacillati</taxon>
        <taxon>Actinomycetota</taxon>
        <taxon>Actinomycetes</taxon>
        <taxon>Propionibacteriales</taxon>
        <taxon>Nocardioidaceae</taxon>
        <taxon>Nocardioides</taxon>
    </lineage>
</organism>
<dbReference type="RefSeq" id="WP_188784873.1">
    <property type="nucleotide sequence ID" value="NZ_BMNI01000009.1"/>
</dbReference>
<reference evidence="3" key="1">
    <citation type="journal article" date="2019" name="Int. J. Syst. Evol. Microbiol.">
        <title>The Global Catalogue of Microorganisms (GCM) 10K type strain sequencing project: providing services to taxonomists for standard genome sequencing and annotation.</title>
        <authorList>
            <consortium name="The Broad Institute Genomics Platform"/>
            <consortium name="The Broad Institute Genome Sequencing Center for Infectious Disease"/>
            <person name="Wu L."/>
            <person name="Ma J."/>
        </authorList>
    </citation>
    <scope>NUCLEOTIDE SEQUENCE [LARGE SCALE GENOMIC DNA]</scope>
    <source>
        <strain evidence="3">CGMCC 4.7371</strain>
    </source>
</reference>
<sequence length="570" mass="64736">MTSFRIDRFRFDRANLEAWAGTDPKHLNWPVVYALDGPNHVYVGESSRGASRLRQHLDSKEKAALRAARVVVDPTFNKSVCLDLESFLIQMFAGDGTFSVLNKNIGVSDRDYYRRDDYQATFDAIFEELREAGLFTRTMPEIKNSDLFKLSPFKELTEDQAGAVEVIVEGLFEDLAAGTSSRIVIQGAPGTGKTVVAIYLMKLLSDIQNSSEDEVVEGDERLSDFFQPGYCELLQGFRVGLVVPQQSLRRSIERVFSKTPGLHRSQVLSPFQVGGRAEGFDLLIVDEAHRLNQRAAQAAGPLNRMFADINKALFGEDDVQLTQVDWIMRKSRHQIFLVDGEQSVRPADLAPHTVRALVESARAEERHYVLRSQMRVKADDDYVAYIRSVLDGTVTERREFGEYDLRLIDDAGELQDEIRKREKEAGLARMVAGFAWPWKTKNDPEGFDIELDGVKLRWNSTDVDWVSSKTSPDEVGSIHTIQGYDLNYAGVIIGRDLRFDPELGRPVFDRKQYFDPRGTTNNRALGIVYTDDDILQFVRNIYGVLLTRGMLGTYVYVCDEPLRAYLRRWL</sequence>
<dbReference type="CDD" id="cd10439">
    <property type="entry name" value="GIY-YIG_COG3410"/>
    <property type="match status" value="1"/>
</dbReference>
<protein>
    <recommendedName>
        <fullName evidence="1">GIY-YIG domain-containing protein</fullName>
    </recommendedName>
</protein>